<proteinExistence type="predicted"/>
<comment type="caution">
    <text evidence="2">The sequence shown here is derived from an EMBL/GenBank/DDBJ whole genome shotgun (WGS) entry which is preliminary data.</text>
</comment>
<feature type="region of interest" description="Disordered" evidence="1">
    <location>
        <begin position="1"/>
        <end position="23"/>
    </location>
</feature>
<reference evidence="2 3" key="1">
    <citation type="submission" date="2020-11" db="EMBL/GenBank/DDBJ databases">
        <title>Sequencing the genomes of 1000 actinobacteria strains.</title>
        <authorList>
            <person name="Klenk H.-P."/>
        </authorList>
    </citation>
    <scope>NUCLEOTIDE SEQUENCE [LARGE SCALE GENOMIC DNA]</scope>
    <source>
        <strain evidence="2 3">DSM 101692</strain>
    </source>
</reference>
<dbReference type="RefSeq" id="WP_196925631.1">
    <property type="nucleotide sequence ID" value="NZ_JADOTX010000001.1"/>
</dbReference>
<dbReference type="EMBL" id="JADOTX010000001">
    <property type="protein sequence ID" value="MBG6064439.1"/>
    <property type="molecule type" value="Genomic_DNA"/>
</dbReference>
<sequence>MSDPPTGKRKAAPDRARKRAVRDYAAQADVPYSVAARQLATPPASADRTIYPPGGDAHRAWLIECRGRRTAEQRVADTRLSADLPFGRAQHLVERFPPSRGMRGTGVGQLYHGTGRVETLALLYHVVALESPQVLPNAGELAWTAEMGEETAMDTVCAVLDRAARLLLDDDDMSLRTRIRAALDAGAAHHQVQVRNDSARLDAVFRAADTVVDQEGVWESRMGLPLTGVSHILDAVLVVNEDGHAPGTRVLLDGRRATIVSAVWATSGPPRRYVVAVDASLRTTVHQPGELTVLPGQAPC</sequence>
<evidence type="ECO:0000313" key="3">
    <source>
        <dbReference type="Proteomes" id="UP000614915"/>
    </source>
</evidence>
<organism evidence="2 3">
    <name type="scientific">Micromonospora ureilytica</name>
    <dbReference type="NCBI Taxonomy" id="709868"/>
    <lineage>
        <taxon>Bacteria</taxon>
        <taxon>Bacillati</taxon>
        <taxon>Actinomycetota</taxon>
        <taxon>Actinomycetes</taxon>
        <taxon>Micromonosporales</taxon>
        <taxon>Micromonosporaceae</taxon>
        <taxon>Micromonospora</taxon>
    </lineage>
</organism>
<evidence type="ECO:0000256" key="1">
    <source>
        <dbReference type="SAM" id="MobiDB-lite"/>
    </source>
</evidence>
<accession>A0ABS0JBR4</accession>
<keyword evidence="3" id="KW-1185">Reference proteome</keyword>
<evidence type="ECO:0000313" key="2">
    <source>
        <dbReference type="EMBL" id="MBG6064439.1"/>
    </source>
</evidence>
<protein>
    <submittedName>
        <fullName evidence="2">Uncharacterized protein</fullName>
    </submittedName>
</protein>
<gene>
    <name evidence="2" type="ORF">IW248_000726</name>
</gene>
<dbReference type="Proteomes" id="UP000614915">
    <property type="component" value="Unassembled WGS sequence"/>
</dbReference>
<name>A0ABS0JBR4_9ACTN</name>